<keyword evidence="8" id="KW-1015">Disulfide bond</keyword>
<dbReference type="InterPro" id="IPR041714">
    <property type="entry name" value="VKOR_Actinobacteria"/>
</dbReference>
<keyword evidence="3 10" id="KW-0812">Transmembrane</keyword>
<evidence type="ECO:0000256" key="4">
    <source>
        <dbReference type="ARBA" id="ARBA00022719"/>
    </source>
</evidence>
<keyword evidence="9" id="KW-0676">Redox-active center</keyword>
<evidence type="ECO:0000256" key="7">
    <source>
        <dbReference type="ARBA" id="ARBA00023136"/>
    </source>
</evidence>
<evidence type="ECO:0000259" key="11">
    <source>
        <dbReference type="SMART" id="SM00756"/>
    </source>
</evidence>
<feature type="transmembrane region" description="Helical" evidence="10">
    <location>
        <begin position="168"/>
        <end position="193"/>
    </location>
</feature>
<comment type="subcellular location">
    <subcellularLocation>
        <location evidence="1">Membrane</location>
        <topology evidence="1">Multi-pass membrane protein</topology>
    </subcellularLocation>
</comment>
<dbReference type="InterPro" id="IPR038354">
    <property type="entry name" value="VKOR_sf"/>
</dbReference>
<comment type="similarity">
    <text evidence="2">Belongs to the VKOR family.</text>
</comment>
<keyword evidence="7 10" id="KW-0472">Membrane</keyword>
<evidence type="ECO:0000256" key="3">
    <source>
        <dbReference type="ARBA" id="ARBA00022692"/>
    </source>
</evidence>
<feature type="transmembrane region" description="Helical" evidence="10">
    <location>
        <begin position="12"/>
        <end position="34"/>
    </location>
</feature>
<dbReference type="CDD" id="cd12922">
    <property type="entry name" value="VKOR_5"/>
    <property type="match status" value="1"/>
</dbReference>
<organism evidence="12 13">
    <name type="scientific">Leifsonia aquatica</name>
    <name type="common">Corynebacterium aquaticum</name>
    <dbReference type="NCBI Taxonomy" id="144185"/>
    <lineage>
        <taxon>Bacteria</taxon>
        <taxon>Bacillati</taxon>
        <taxon>Actinomycetota</taxon>
        <taxon>Actinomycetes</taxon>
        <taxon>Micrococcales</taxon>
        <taxon>Microbacteriaceae</taxon>
        <taxon>Leifsonia</taxon>
    </lineage>
</organism>
<keyword evidence="5 10" id="KW-1133">Transmembrane helix</keyword>
<dbReference type="GO" id="GO:0016020">
    <property type="term" value="C:membrane"/>
    <property type="evidence" value="ECO:0007669"/>
    <property type="project" value="UniProtKB-SubCell"/>
</dbReference>
<accession>A0A7W4UXJ5</accession>
<dbReference type="GO" id="GO:0016491">
    <property type="term" value="F:oxidoreductase activity"/>
    <property type="evidence" value="ECO:0007669"/>
    <property type="project" value="UniProtKB-KW"/>
</dbReference>
<keyword evidence="13" id="KW-1185">Reference proteome</keyword>
<evidence type="ECO:0000256" key="9">
    <source>
        <dbReference type="ARBA" id="ARBA00023284"/>
    </source>
</evidence>
<evidence type="ECO:0000256" key="1">
    <source>
        <dbReference type="ARBA" id="ARBA00004141"/>
    </source>
</evidence>
<name>A0A7W4UXJ5_LEIAQ</name>
<dbReference type="InterPro" id="IPR012932">
    <property type="entry name" value="VKOR"/>
</dbReference>
<feature type="transmembrane region" description="Helical" evidence="10">
    <location>
        <begin position="127"/>
        <end position="147"/>
    </location>
</feature>
<feature type="domain" description="Vitamin K epoxide reductase" evidence="11">
    <location>
        <begin position="11"/>
        <end position="153"/>
    </location>
</feature>
<reference evidence="12 13" key="1">
    <citation type="submission" date="2020-08" db="EMBL/GenBank/DDBJ databases">
        <title>Sequencing the genomes of 1000 actinobacteria strains.</title>
        <authorList>
            <person name="Klenk H.-P."/>
        </authorList>
    </citation>
    <scope>NUCLEOTIDE SEQUENCE [LARGE SCALE GENOMIC DNA]</scope>
    <source>
        <strain evidence="12 13">DSM 20146</strain>
    </source>
</reference>
<dbReference type="AlphaFoldDB" id="A0A7W4UXJ5"/>
<keyword evidence="4" id="KW-0874">Quinone</keyword>
<evidence type="ECO:0000256" key="10">
    <source>
        <dbReference type="SAM" id="Phobius"/>
    </source>
</evidence>
<evidence type="ECO:0000313" key="13">
    <source>
        <dbReference type="Proteomes" id="UP000538196"/>
    </source>
</evidence>
<evidence type="ECO:0000256" key="2">
    <source>
        <dbReference type="ARBA" id="ARBA00006214"/>
    </source>
</evidence>
<evidence type="ECO:0000313" key="12">
    <source>
        <dbReference type="EMBL" id="MBB2968100.1"/>
    </source>
</evidence>
<comment type="caution">
    <text evidence="12">The sequence shown here is derived from an EMBL/GenBank/DDBJ whole genome shotgun (WGS) entry which is preliminary data.</text>
</comment>
<dbReference type="SMART" id="SM00756">
    <property type="entry name" value="VKc"/>
    <property type="match status" value="1"/>
</dbReference>
<dbReference type="Pfam" id="PF07884">
    <property type="entry name" value="VKOR"/>
    <property type="match status" value="1"/>
</dbReference>
<feature type="transmembrane region" description="Helical" evidence="10">
    <location>
        <begin position="75"/>
        <end position="94"/>
    </location>
</feature>
<proteinExistence type="inferred from homology"/>
<dbReference type="RefSeq" id="WP_021761219.1">
    <property type="nucleotide sequence ID" value="NZ_JACHVP010000003.1"/>
</dbReference>
<evidence type="ECO:0000256" key="8">
    <source>
        <dbReference type="ARBA" id="ARBA00023157"/>
    </source>
</evidence>
<keyword evidence="6" id="KW-0560">Oxidoreductase</keyword>
<evidence type="ECO:0000256" key="6">
    <source>
        <dbReference type="ARBA" id="ARBA00023002"/>
    </source>
</evidence>
<sequence length="203" mass="21851">MTTASRLDPRPRLLAIWLIVAGAIGLAAAFLLTIDKLDMLRDPNAQLTCSFNVLIGCATNLASWQGSLLGFPNPLLGLIGWTATIAAGVAVLASRGGLARWFWIAFNAGVVLALALVVFLITASLTVLHILCPWCMVTWAVTIPTFWGVTLYNLKSGTIPVPERARRVFVTLSGWVPVLTVASYAVVAVLAQIQLDWIHRAFA</sequence>
<dbReference type="Proteomes" id="UP000538196">
    <property type="component" value="Unassembled WGS sequence"/>
</dbReference>
<gene>
    <name evidence="12" type="ORF">FHX33_002870</name>
</gene>
<protein>
    <submittedName>
        <fullName evidence="12">Putative membrane protein</fullName>
    </submittedName>
</protein>
<feature type="transmembrane region" description="Helical" evidence="10">
    <location>
        <begin position="101"/>
        <end position="121"/>
    </location>
</feature>
<dbReference type="GO" id="GO:0048038">
    <property type="term" value="F:quinone binding"/>
    <property type="evidence" value="ECO:0007669"/>
    <property type="project" value="UniProtKB-KW"/>
</dbReference>
<evidence type="ECO:0000256" key="5">
    <source>
        <dbReference type="ARBA" id="ARBA00022989"/>
    </source>
</evidence>
<dbReference type="EMBL" id="JACHVP010000003">
    <property type="protein sequence ID" value="MBB2968100.1"/>
    <property type="molecule type" value="Genomic_DNA"/>
</dbReference>
<dbReference type="Gene3D" id="1.20.1440.130">
    <property type="entry name" value="VKOR domain"/>
    <property type="match status" value="1"/>
</dbReference>